<sequence length="526" mass="55670">MTSFRALSAVPRPPLGLVLISAIPAALVLLPIGITLADAAAAGGRQVIDLVWRPLVGVLLLNTVMLTVTAATCCIALGTIAAFLIERTDLPGRSVWAVLAVAPLAVPAFVASYAWVSISPDLEGFGGALIVTVFAYTPLVYLPVAAALRGLDPALEDSARALGDTPWRCIRRIILPQLRPAILGGALLVALNALIEFGAFALMRFRTFTTEIYAAYRSGFDGAEAAALAIILLIFCLACLAAEAALRRDAHYARIGKGTRRQAAPYRFGRWRWAAIPGFALFAFLSLCVPILTVLFWLTQHGAAAITPDEASPRALLMATLSTVELGAGAALLTLILALPLAVLSARWPRFRLTAPLERGAWLAQGVPGIVIALALITATVRAVPALYESTLLLLIAYAILFMPYALVGIRAALLQADRRLEEAARSLGSNWFQVLWQVTVPLAAPGFGAAAALVFIAVSTELTATLLLAPIGTETLAIRIWGDTSTLAFAAAAPYAAVLIALSMTASWLLARRFGFTSLRVDFGD</sequence>
<feature type="transmembrane region" description="Helical" evidence="8">
    <location>
        <begin position="55"/>
        <end position="84"/>
    </location>
</feature>
<dbReference type="Gene3D" id="1.10.3720.10">
    <property type="entry name" value="MetI-like"/>
    <property type="match status" value="2"/>
</dbReference>
<protein>
    <submittedName>
        <fullName evidence="10">Iron ABC transporter permease</fullName>
    </submittedName>
</protein>
<keyword evidence="4" id="KW-0997">Cell inner membrane</keyword>
<feature type="transmembrane region" description="Helical" evidence="8">
    <location>
        <begin position="225"/>
        <end position="246"/>
    </location>
</feature>
<evidence type="ECO:0000256" key="6">
    <source>
        <dbReference type="ARBA" id="ARBA00022989"/>
    </source>
</evidence>
<dbReference type="InterPro" id="IPR035906">
    <property type="entry name" value="MetI-like_sf"/>
</dbReference>
<keyword evidence="2 8" id="KW-0813">Transport</keyword>
<comment type="caution">
    <text evidence="10">The sequence shown here is derived from an EMBL/GenBank/DDBJ whole genome shotgun (WGS) entry which is preliminary data.</text>
</comment>
<evidence type="ECO:0000256" key="4">
    <source>
        <dbReference type="ARBA" id="ARBA00022519"/>
    </source>
</evidence>
<proteinExistence type="inferred from homology"/>
<dbReference type="InterPro" id="IPR000515">
    <property type="entry name" value="MetI-like"/>
</dbReference>
<dbReference type="PANTHER" id="PTHR43357">
    <property type="entry name" value="INNER MEMBRANE ABC TRANSPORTER PERMEASE PROTEIN YDCV"/>
    <property type="match status" value="1"/>
</dbReference>
<dbReference type="RefSeq" id="WP_235704918.1">
    <property type="nucleotide sequence ID" value="NZ_JAKGBZ010000027.1"/>
</dbReference>
<dbReference type="PANTHER" id="PTHR43357:SF3">
    <property type="entry name" value="FE(3+)-TRANSPORT SYSTEM PERMEASE PROTEIN FBPB 2"/>
    <property type="match status" value="1"/>
</dbReference>
<accession>A0ABS9DY40</accession>
<feature type="domain" description="ABC transmembrane type-1" evidence="9">
    <location>
        <begin position="320"/>
        <end position="511"/>
    </location>
</feature>
<keyword evidence="11" id="KW-1185">Reference proteome</keyword>
<name>A0ABS9DY40_9PROT</name>
<keyword evidence="3" id="KW-1003">Cell membrane</keyword>
<organism evidence="10 11">
    <name type="scientific">Acidiphilium iwatense</name>
    <dbReference type="NCBI Taxonomy" id="768198"/>
    <lineage>
        <taxon>Bacteria</taxon>
        <taxon>Pseudomonadati</taxon>
        <taxon>Pseudomonadota</taxon>
        <taxon>Alphaproteobacteria</taxon>
        <taxon>Acetobacterales</taxon>
        <taxon>Acidocellaceae</taxon>
        <taxon>Acidiphilium</taxon>
    </lineage>
</organism>
<dbReference type="Proteomes" id="UP001521209">
    <property type="component" value="Unassembled WGS sequence"/>
</dbReference>
<dbReference type="CDD" id="cd06261">
    <property type="entry name" value="TM_PBP2"/>
    <property type="match status" value="2"/>
</dbReference>
<evidence type="ECO:0000256" key="8">
    <source>
        <dbReference type="RuleBase" id="RU363032"/>
    </source>
</evidence>
<evidence type="ECO:0000256" key="2">
    <source>
        <dbReference type="ARBA" id="ARBA00022448"/>
    </source>
</evidence>
<feature type="transmembrane region" description="Helical" evidence="8">
    <location>
        <begin position="96"/>
        <end position="116"/>
    </location>
</feature>
<dbReference type="EMBL" id="JAKGBZ010000027">
    <property type="protein sequence ID" value="MCF3947662.1"/>
    <property type="molecule type" value="Genomic_DNA"/>
</dbReference>
<feature type="transmembrane region" description="Helical" evidence="8">
    <location>
        <begin position="392"/>
        <end position="414"/>
    </location>
</feature>
<keyword evidence="5 8" id="KW-0812">Transmembrane</keyword>
<evidence type="ECO:0000256" key="1">
    <source>
        <dbReference type="ARBA" id="ARBA00004429"/>
    </source>
</evidence>
<feature type="transmembrane region" description="Helical" evidence="8">
    <location>
        <begin position="128"/>
        <end position="148"/>
    </location>
</feature>
<evidence type="ECO:0000259" key="9">
    <source>
        <dbReference type="PROSITE" id="PS50928"/>
    </source>
</evidence>
<comment type="similarity">
    <text evidence="8">Belongs to the binding-protein-dependent transport system permease family.</text>
</comment>
<feature type="transmembrane region" description="Helical" evidence="8">
    <location>
        <begin position="488"/>
        <end position="512"/>
    </location>
</feature>
<gene>
    <name evidence="10" type="ORF">L2A60_13340</name>
</gene>
<evidence type="ECO:0000256" key="5">
    <source>
        <dbReference type="ARBA" id="ARBA00022692"/>
    </source>
</evidence>
<evidence type="ECO:0000256" key="3">
    <source>
        <dbReference type="ARBA" id="ARBA00022475"/>
    </source>
</evidence>
<keyword evidence="6 8" id="KW-1133">Transmembrane helix</keyword>
<feature type="transmembrane region" description="Helical" evidence="8">
    <location>
        <begin position="326"/>
        <end position="348"/>
    </location>
</feature>
<feature type="transmembrane region" description="Helical" evidence="8">
    <location>
        <begin position="435"/>
        <end position="459"/>
    </location>
</feature>
<comment type="subcellular location">
    <subcellularLocation>
        <location evidence="1">Cell inner membrane</location>
        <topology evidence="1">Multi-pass membrane protein</topology>
    </subcellularLocation>
    <subcellularLocation>
        <location evidence="8">Cell membrane</location>
        <topology evidence="8">Multi-pass membrane protein</topology>
    </subcellularLocation>
</comment>
<reference evidence="10 11" key="1">
    <citation type="submission" date="2022-01" db="EMBL/GenBank/DDBJ databases">
        <authorList>
            <person name="Won M."/>
            <person name="Kim S.-J."/>
            <person name="Kwon S.-W."/>
        </authorList>
    </citation>
    <scope>NUCLEOTIDE SEQUENCE [LARGE SCALE GENOMIC DNA]</scope>
    <source>
        <strain evidence="10 11">KCTC 23505</strain>
    </source>
</reference>
<dbReference type="SUPFAM" id="SSF161098">
    <property type="entry name" value="MetI-like"/>
    <property type="match status" value="2"/>
</dbReference>
<feature type="transmembrane region" description="Helical" evidence="8">
    <location>
        <begin position="181"/>
        <end position="205"/>
    </location>
</feature>
<feature type="domain" description="ABC transmembrane type-1" evidence="9">
    <location>
        <begin position="60"/>
        <end position="241"/>
    </location>
</feature>
<evidence type="ECO:0000256" key="7">
    <source>
        <dbReference type="ARBA" id="ARBA00023136"/>
    </source>
</evidence>
<feature type="transmembrane region" description="Helical" evidence="8">
    <location>
        <begin position="360"/>
        <end position="380"/>
    </location>
</feature>
<dbReference type="PROSITE" id="PS50928">
    <property type="entry name" value="ABC_TM1"/>
    <property type="match status" value="2"/>
</dbReference>
<dbReference type="Pfam" id="PF00528">
    <property type="entry name" value="BPD_transp_1"/>
    <property type="match status" value="2"/>
</dbReference>
<keyword evidence="7 8" id="KW-0472">Membrane</keyword>
<evidence type="ECO:0000313" key="11">
    <source>
        <dbReference type="Proteomes" id="UP001521209"/>
    </source>
</evidence>
<feature type="transmembrane region" description="Helical" evidence="8">
    <location>
        <begin position="273"/>
        <end position="298"/>
    </location>
</feature>
<evidence type="ECO:0000313" key="10">
    <source>
        <dbReference type="EMBL" id="MCF3947662.1"/>
    </source>
</evidence>